<dbReference type="InterPro" id="IPR032258">
    <property type="entry name" value="DUF5061"/>
</dbReference>
<name>A0ABU7J4X2_9GAMM</name>
<feature type="signal peptide" evidence="1">
    <location>
        <begin position="1"/>
        <end position="30"/>
    </location>
</feature>
<comment type="caution">
    <text evidence="2">The sequence shown here is derived from an EMBL/GenBank/DDBJ whole genome shotgun (WGS) entry which is preliminary data.</text>
</comment>
<dbReference type="EMBL" id="JAUHLI010000007">
    <property type="protein sequence ID" value="MEE2001544.1"/>
    <property type="molecule type" value="Genomic_DNA"/>
</dbReference>
<evidence type="ECO:0008006" key="4">
    <source>
        <dbReference type="Google" id="ProtNLM"/>
    </source>
</evidence>
<evidence type="ECO:0000313" key="3">
    <source>
        <dbReference type="Proteomes" id="UP001336314"/>
    </source>
</evidence>
<keyword evidence="3" id="KW-1185">Reference proteome</keyword>
<feature type="chain" id="PRO_5045452055" description="Surface antigen domain-containing protein" evidence="1">
    <location>
        <begin position="31"/>
        <end position="129"/>
    </location>
</feature>
<accession>A0ABU7J4X2</accession>
<proteinExistence type="predicted"/>
<dbReference type="Proteomes" id="UP001336314">
    <property type="component" value="Unassembled WGS sequence"/>
</dbReference>
<reference evidence="2 3" key="1">
    <citation type="submission" date="2023-07" db="EMBL/GenBank/DDBJ databases">
        <title>Alkalimonas sp., MEB108 novel, alkaliphilic bacterium isolated from Lonar Lake, India.</title>
        <authorList>
            <person name="Joshi A."/>
            <person name="Thite S."/>
        </authorList>
    </citation>
    <scope>NUCLEOTIDE SEQUENCE [LARGE SCALE GENOMIC DNA]</scope>
    <source>
        <strain evidence="2 3">MEB108</strain>
    </source>
</reference>
<evidence type="ECO:0000256" key="1">
    <source>
        <dbReference type="SAM" id="SignalP"/>
    </source>
</evidence>
<keyword evidence="1" id="KW-0732">Signal</keyword>
<dbReference type="PROSITE" id="PS51257">
    <property type="entry name" value="PROKAR_LIPOPROTEIN"/>
    <property type="match status" value="1"/>
</dbReference>
<dbReference type="RefSeq" id="WP_330128642.1">
    <property type="nucleotide sequence ID" value="NZ_JAUHLI010000007.1"/>
</dbReference>
<dbReference type="Pfam" id="PF16587">
    <property type="entry name" value="DUF5061"/>
    <property type="match status" value="1"/>
</dbReference>
<protein>
    <recommendedName>
        <fullName evidence="4">Surface antigen domain-containing protein</fullName>
    </recommendedName>
</protein>
<organism evidence="2 3">
    <name type="scientific">Alkalimonas cellulosilytica</name>
    <dbReference type="NCBI Taxonomy" id="3058395"/>
    <lineage>
        <taxon>Bacteria</taxon>
        <taxon>Pseudomonadati</taxon>
        <taxon>Pseudomonadota</taxon>
        <taxon>Gammaproteobacteria</taxon>
        <taxon>Alkalimonas</taxon>
    </lineage>
</organism>
<gene>
    <name evidence="2" type="ORF">QWY20_08765</name>
</gene>
<sequence length="129" mass="14200">MRKKMDFMLNTRINFLRLLLLSVAVTLSSACVSTNSQNQSLLAADSITAMPLLPESSFPSLANANSGDLVELAESPWGNPVQVRVKDRYVSASNRLCLALQVAPEQQNQSALVCQNEARQWYQGRALAF</sequence>
<evidence type="ECO:0000313" key="2">
    <source>
        <dbReference type="EMBL" id="MEE2001544.1"/>
    </source>
</evidence>